<evidence type="ECO:0000256" key="1">
    <source>
        <dbReference type="SAM" id="MobiDB-lite"/>
    </source>
</evidence>
<dbReference type="PANTHER" id="PTHR19353:SF19">
    <property type="entry name" value="DELTA(5) FATTY ACID DESATURASE C-RELATED"/>
    <property type="match status" value="1"/>
</dbReference>
<evidence type="ECO:0000313" key="5">
    <source>
        <dbReference type="Proteomes" id="UP000288758"/>
    </source>
</evidence>
<protein>
    <submittedName>
        <fullName evidence="4">Linoleoyl-CoA desaturase</fullName>
    </submittedName>
</protein>
<feature type="compositionally biased region" description="Polar residues" evidence="1">
    <location>
        <begin position="1"/>
        <end position="12"/>
    </location>
</feature>
<dbReference type="GO" id="GO:0008610">
    <property type="term" value="P:lipid biosynthetic process"/>
    <property type="evidence" value="ECO:0007669"/>
    <property type="project" value="UniProtKB-ARBA"/>
</dbReference>
<feature type="transmembrane region" description="Helical" evidence="2">
    <location>
        <begin position="250"/>
        <end position="272"/>
    </location>
</feature>
<evidence type="ECO:0000259" key="3">
    <source>
        <dbReference type="Pfam" id="PF00487"/>
    </source>
</evidence>
<feature type="transmembrane region" description="Helical" evidence="2">
    <location>
        <begin position="120"/>
        <end position="140"/>
    </location>
</feature>
<dbReference type="AlphaFoldDB" id="A0A410S2Z7"/>
<keyword evidence="2" id="KW-0812">Transmembrane</keyword>
<accession>A0A410S2Z7</accession>
<dbReference type="Proteomes" id="UP000288758">
    <property type="component" value="Chromosome"/>
</dbReference>
<dbReference type="GO" id="GO:0016020">
    <property type="term" value="C:membrane"/>
    <property type="evidence" value="ECO:0007669"/>
    <property type="project" value="TreeGrafter"/>
</dbReference>
<feature type="transmembrane region" description="Helical" evidence="2">
    <location>
        <begin position="224"/>
        <end position="244"/>
    </location>
</feature>
<name>A0A410S2Z7_CORCK</name>
<keyword evidence="2" id="KW-1133">Transmembrane helix</keyword>
<feature type="transmembrane region" description="Helical" evidence="2">
    <location>
        <begin position="184"/>
        <end position="203"/>
    </location>
</feature>
<feature type="region of interest" description="Disordered" evidence="1">
    <location>
        <begin position="1"/>
        <end position="25"/>
    </location>
</feature>
<evidence type="ECO:0000256" key="2">
    <source>
        <dbReference type="SAM" id="Phobius"/>
    </source>
</evidence>
<reference evidence="4 5" key="1">
    <citation type="submission" date="2018-12" db="EMBL/GenBank/DDBJ databases">
        <title>Complete Genome Sequence of the Corallopyronin A producing Myxobacterium Corallococcus coralloides B035.</title>
        <authorList>
            <person name="Bouhired S.M."/>
            <person name="Rupp O."/>
            <person name="Blom J."/>
            <person name="Schaeberle T.F."/>
            <person name="Kehraus S."/>
            <person name="Schiefer A."/>
            <person name="Pfarr K."/>
            <person name="Goesmann A."/>
            <person name="Hoerauf A."/>
            <person name="Koenig G.M."/>
        </authorList>
    </citation>
    <scope>NUCLEOTIDE SEQUENCE [LARGE SCALE GENOMIC DNA]</scope>
    <source>
        <strain evidence="4 5">B035</strain>
    </source>
</reference>
<organism evidence="4 5">
    <name type="scientific">Corallococcus coralloides</name>
    <name type="common">Myxococcus coralloides</name>
    <dbReference type="NCBI Taxonomy" id="184914"/>
    <lineage>
        <taxon>Bacteria</taxon>
        <taxon>Pseudomonadati</taxon>
        <taxon>Myxococcota</taxon>
        <taxon>Myxococcia</taxon>
        <taxon>Myxococcales</taxon>
        <taxon>Cystobacterineae</taxon>
        <taxon>Myxococcaceae</taxon>
        <taxon>Corallococcus</taxon>
    </lineage>
</organism>
<feature type="transmembrane region" description="Helical" evidence="2">
    <location>
        <begin position="61"/>
        <end position="80"/>
    </location>
</feature>
<dbReference type="InterPro" id="IPR012171">
    <property type="entry name" value="Fatty_acid_desaturase"/>
</dbReference>
<proteinExistence type="predicted"/>
<feature type="transmembrane region" description="Helical" evidence="2">
    <location>
        <begin position="86"/>
        <end position="108"/>
    </location>
</feature>
<dbReference type="GO" id="GO:0016717">
    <property type="term" value="F:oxidoreductase activity, acting on paired donors, with oxidation of a pair of donors resulting in the reduction of molecular oxygen to two molecules of water"/>
    <property type="evidence" value="ECO:0007669"/>
    <property type="project" value="TreeGrafter"/>
</dbReference>
<dbReference type="CDD" id="cd03506">
    <property type="entry name" value="Delta6-FADS-like"/>
    <property type="match status" value="1"/>
</dbReference>
<dbReference type="PANTHER" id="PTHR19353">
    <property type="entry name" value="FATTY ACID DESATURASE 2"/>
    <property type="match status" value="1"/>
</dbReference>
<dbReference type="Pfam" id="PF00487">
    <property type="entry name" value="FA_desaturase"/>
    <property type="match status" value="1"/>
</dbReference>
<dbReference type="EMBL" id="CP034669">
    <property type="protein sequence ID" value="QAT88595.1"/>
    <property type="molecule type" value="Genomic_DNA"/>
</dbReference>
<sequence length="397" mass="44697">MESARTRSTLPTPSREAPLPVTNPTRVTFGQRDASFAEDLKRRVSEYFETRNLSQRANKAMYVKALSILGFTAGVYGLLLSGYFNAWGMLGLAVLMGVAIAGIGFCIGHDGVHGSYSDDARVNTVVGLAFDMIGANSYMWRITHNVLHHTYTNIQGMDEDLTVSPQLRLSPHSEWKAYHRFQHLYAFAAYSLTTVFWVFAKDYKYFFQKDLGPYKDKKHAPAEWARLLAMKAVYYGWTLVIPWLVLDVTWWQFVVGQLAMHMTAGFILGIVFQLAHVVENAEFPLPDTDGKVEDAWMAHQLRTTANFARKNRLLSWYVGGLNFQVEHHLFPKVCSIHYPALSEIVKATAQEHGLPYIEAKTFRSAVASHYRMLKLLSRPPAVGSVEEAAKPKLAVAA</sequence>
<dbReference type="PIRSF" id="PIRSF015921">
    <property type="entry name" value="FA_sphinglp_des"/>
    <property type="match status" value="1"/>
</dbReference>
<feature type="domain" description="Fatty acid desaturase" evidence="3">
    <location>
        <begin position="86"/>
        <end position="358"/>
    </location>
</feature>
<evidence type="ECO:0000313" key="4">
    <source>
        <dbReference type="EMBL" id="QAT88595.1"/>
    </source>
</evidence>
<keyword evidence="2" id="KW-0472">Membrane</keyword>
<dbReference type="InterPro" id="IPR005804">
    <property type="entry name" value="FA_desaturase_dom"/>
</dbReference>
<gene>
    <name evidence="4" type="primary">des6</name>
    <name evidence="4" type="ORF">EJ065_7070</name>
</gene>